<evidence type="ECO:0000259" key="2">
    <source>
        <dbReference type="PROSITE" id="PS50991"/>
    </source>
</evidence>
<organism evidence="3 4">
    <name type="scientific">Nocardioides gansuensis</name>
    <dbReference type="NCBI Taxonomy" id="2138300"/>
    <lineage>
        <taxon>Bacteria</taxon>
        <taxon>Bacillati</taxon>
        <taxon>Actinomycetota</taxon>
        <taxon>Actinomycetes</taxon>
        <taxon>Propionibacteriales</taxon>
        <taxon>Nocardioidaceae</taxon>
        <taxon>Nocardioides</taxon>
    </lineage>
</organism>
<dbReference type="PROSITE" id="PS00816">
    <property type="entry name" value="AIPM_HOMOCIT_SYNTH_2"/>
    <property type="match status" value="1"/>
</dbReference>
<accession>A0A2T8FD32</accession>
<dbReference type="RefSeq" id="WP_116571090.1">
    <property type="nucleotide sequence ID" value="NZ_QDGZ01000002.1"/>
</dbReference>
<dbReference type="GO" id="GO:0046912">
    <property type="term" value="F:acyltransferase activity, acyl groups converted into alkyl on transfer"/>
    <property type="evidence" value="ECO:0007669"/>
    <property type="project" value="InterPro"/>
</dbReference>
<dbReference type="InterPro" id="IPR013785">
    <property type="entry name" value="Aldolase_TIM"/>
</dbReference>
<dbReference type="EMBL" id="QDGZ01000002">
    <property type="protein sequence ID" value="PVG83616.1"/>
    <property type="molecule type" value="Genomic_DNA"/>
</dbReference>
<dbReference type="GO" id="GO:0019752">
    <property type="term" value="P:carboxylic acid metabolic process"/>
    <property type="evidence" value="ECO:0007669"/>
    <property type="project" value="InterPro"/>
</dbReference>
<comment type="caution">
    <text evidence="3">The sequence shown here is derived from an EMBL/GenBank/DDBJ whole genome shotgun (WGS) entry which is preliminary data.</text>
</comment>
<evidence type="ECO:0000256" key="1">
    <source>
        <dbReference type="ARBA" id="ARBA00022679"/>
    </source>
</evidence>
<name>A0A2T8FD32_9ACTN</name>
<dbReference type="PANTHER" id="PTHR42880:SF1">
    <property type="entry name" value="ISOPROPYLMALATE_HOMOCITRATE_CITRAMALATE SYNTHASE FAMILY PROTEIN"/>
    <property type="match status" value="1"/>
</dbReference>
<protein>
    <recommendedName>
        <fullName evidence="2">Pyruvate carboxyltransferase domain-containing protein</fullName>
    </recommendedName>
</protein>
<dbReference type="Proteomes" id="UP000246018">
    <property type="component" value="Unassembled WGS sequence"/>
</dbReference>
<evidence type="ECO:0000313" key="3">
    <source>
        <dbReference type="EMBL" id="PVG83616.1"/>
    </source>
</evidence>
<dbReference type="OrthoDB" id="9803573at2"/>
<gene>
    <name evidence="3" type="ORF">DDE18_04605</name>
</gene>
<proteinExistence type="predicted"/>
<feature type="domain" description="Pyruvate carboxyltransferase" evidence="2">
    <location>
        <begin position="42"/>
        <end position="296"/>
    </location>
</feature>
<keyword evidence="1" id="KW-0808">Transferase</keyword>
<keyword evidence="4" id="KW-1185">Reference proteome</keyword>
<sequence length="434" mass="47267">MTTASHDQERDGRGHEPGLWWVPDANRDWDQTDRPARNLGKVTFHDVTLREGEQGYGVILSAPEMVRIAEELIRVGVPRLEMWPILSRENTQALTEISALSPDLATYALVRPGFKEDLDLAHQCGADGVMVFTLSMNDWIARHALNKDADQIADEIVEGIRLAKEAGFKVVCGPGDAFRTPVHRLKRLFTEAVEAGCDSVSVNDSLGQCLPSTFERLTREVRGWVGDRVDIETHCHNDYGMATANTLAGIQGGADIVECAINGVGERAGNASLEEVAVAATILLGADTGLDLSRLLEMTELASDVMGRPVPVNKAVTGVSLHHIWTSLHAAWRERVGAAGRPEAWTPFVPSVIGREGYQVDLGPMAGKNLIRMKLIELELDAPEEALALIRDRVKDEGRVRKAPVPVAEFKRIVAEVLEQTGAAQDMGVAVDGE</sequence>
<dbReference type="Pfam" id="PF00682">
    <property type="entry name" value="HMGL-like"/>
    <property type="match status" value="1"/>
</dbReference>
<dbReference type="SUPFAM" id="SSF51569">
    <property type="entry name" value="Aldolase"/>
    <property type="match status" value="1"/>
</dbReference>
<reference evidence="3 4" key="1">
    <citation type="submission" date="2018-04" db="EMBL/GenBank/DDBJ databases">
        <title>Genome of Nocardioides gansuensis WSJ-1.</title>
        <authorList>
            <person name="Wu S."/>
            <person name="Wang G."/>
        </authorList>
    </citation>
    <scope>NUCLEOTIDE SEQUENCE [LARGE SCALE GENOMIC DNA]</scope>
    <source>
        <strain evidence="3 4">WSJ-1</strain>
    </source>
</reference>
<dbReference type="AlphaFoldDB" id="A0A2T8FD32"/>
<evidence type="ECO:0000313" key="4">
    <source>
        <dbReference type="Proteomes" id="UP000246018"/>
    </source>
</evidence>
<dbReference type="CDD" id="cd03174">
    <property type="entry name" value="DRE_TIM_metallolyase"/>
    <property type="match status" value="1"/>
</dbReference>
<dbReference type="PANTHER" id="PTHR42880">
    <property type="entry name" value="HOMOCITRATE SYNTHASE"/>
    <property type="match status" value="1"/>
</dbReference>
<dbReference type="InterPro" id="IPR000891">
    <property type="entry name" value="PYR_CT"/>
</dbReference>
<dbReference type="InterPro" id="IPR002034">
    <property type="entry name" value="AIPM/Hcit_synth_CS"/>
</dbReference>
<dbReference type="Gene3D" id="3.20.20.70">
    <property type="entry name" value="Aldolase class I"/>
    <property type="match status" value="1"/>
</dbReference>
<dbReference type="PROSITE" id="PS50991">
    <property type="entry name" value="PYR_CT"/>
    <property type="match status" value="1"/>
</dbReference>